<organism evidence="2 3">
    <name type="scientific">Rapidithrix thailandica</name>
    <dbReference type="NCBI Taxonomy" id="413964"/>
    <lineage>
        <taxon>Bacteria</taxon>
        <taxon>Pseudomonadati</taxon>
        <taxon>Bacteroidota</taxon>
        <taxon>Cytophagia</taxon>
        <taxon>Cytophagales</taxon>
        <taxon>Flammeovirgaceae</taxon>
        <taxon>Rapidithrix</taxon>
    </lineage>
</organism>
<reference evidence="2 3" key="1">
    <citation type="submission" date="2024-04" db="EMBL/GenBank/DDBJ databases">
        <title>Novel genus in family Flammeovirgaceae.</title>
        <authorList>
            <person name="Nguyen T.H."/>
            <person name="Vuong T.Q."/>
            <person name="Le H."/>
            <person name="Kim S.-G."/>
        </authorList>
    </citation>
    <scope>NUCLEOTIDE SEQUENCE [LARGE SCALE GENOMIC DNA]</scope>
    <source>
        <strain evidence="2 3">JCM 23209</strain>
    </source>
</reference>
<protein>
    <submittedName>
        <fullName evidence="2">EboA domain-containing protein</fullName>
    </submittedName>
</protein>
<dbReference type="AlphaFoldDB" id="A0AAW9SCN3"/>
<dbReference type="NCBIfam" id="NF035938">
    <property type="entry name" value="EboA_domain"/>
    <property type="match status" value="1"/>
</dbReference>
<evidence type="ECO:0000256" key="1">
    <source>
        <dbReference type="SAM" id="MobiDB-lite"/>
    </source>
</evidence>
<gene>
    <name evidence="2" type="ORF">AAG747_20240</name>
</gene>
<accession>A0AAW9SCN3</accession>
<dbReference type="EMBL" id="JBDKWZ010000013">
    <property type="protein sequence ID" value="MEN7550260.1"/>
    <property type="molecule type" value="Genomic_DNA"/>
</dbReference>
<keyword evidence="3" id="KW-1185">Reference proteome</keyword>
<dbReference type="Proteomes" id="UP001403385">
    <property type="component" value="Unassembled WGS sequence"/>
</dbReference>
<sequence>MNYQADLIPTQQLFQRLIDKYATENGTDWVKQKAEAYKQSPANRTFFLMFSAAPRFVGKEPIPFTTEELAEAQALRKGFDLTGWTMDQLVRVYFVLHLPHKDQSAYVQLLNQVFEMADMHELVALYTALPILPHPEALAKRAAEGIRTNMTVVLDAICLNNPYPAEYLDEIAWNQLVLKSVFTERPLYKILGADSRANAHLAHMLSDYAHERWAASRLVTPELWRFTGQFLNESLLQDMKTLVAKEDPHERYAAILACMESSSGLAKDLLKHHQDLVKEVQEKQLDWDRLGAAYEVDKGPLPTGYQQAGSGVSVSDPEA</sequence>
<feature type="region of interest" description="Disordered" evidence="1">
    <location>
        <begin position="298"/>
        <end position="319"/>
    </location>
</feature>
<evidence type="ECO:0000313" key="3">
    <source>
        <dbReference type="Proteomes" id="UP001403385"/>
    </source>
</evidence>
<proteinExistence type="predicted"/>
<dbReference type="InterPro" id="IPR047715">
    <property type="entry name" value="EboA_dom"/>
</dbReference>
<evidence type="ECO:0000313" key="2">
    <source>
        <dbReference type="EMBL" id="MEN7550260.1"/>
    </source>
</evidence>
<name>A0AAW9SCN3_9BACT</name>
<comment type="caution">
    <text evidence="2">The sequence shown here is derived from an EMBL/GenBank/DDBJ whole genome shotgun (WGS) entry which is preliminary data.</text>
</comment>
<feature type="compositionally biased region" description="Polar residues" evidence="1">
    <location>
        <begin position="304"/>
        <end position="313"/>
    </location>
</feature>
<dbReference type="RefSeq" id="WP_346823041.1">
    <property type="nucleotide sequence ID" value="NZ_JBDKWZ010000013.1"/>
</dbReference>